<protein>
    <submittedName>
        <fullName evidence="4">Uncharacterized protein</fullName>
    </submittedName>
</protein>
<feature type="compositionally biased region" description="Low complexity" evidence="1">
    <location>
        <begin position="170"/>
        <end position="186"/>
    </location>
</feature>
<comment type="caution">
    <text evidence="4">The sequence shown here is derived from an EMBL/GenBank/DDBJ whole genome shotgun (WGS) entry which is preliminary data.</text>
</comment>
<dbReference type="EMBL" id="JAUTDP010000011">
    <property type="protein sequence ID" value="KAK3392419.1"/>
    <property type="molecule type" value="Genomic_DNA"/>
</dbReference>
<keyword evidence="2" id="KW-1133">Transmembrane helix</keyword>
<keyword evidence="2" id="KW-0812">Transmembrane</keyword>
<gene>
    <name evidence="4" type="ORF">B0T20DRAFT_55813</name>
</gene>
<proteinExistence type="predicted"/>
<keyword evidence="2" id="KW-0472">Membrane</keyword>
<dbReference type="AlphaFoldDB" id="A0AAE0P352"/>
<accession>A0AAE0P352</accession>
<evidence type="ECO:0000256" key="1">
    <source>
        <dbReference type="SAM" id="MobiDB-lite"/>
    </source>
</evidence>
<feature type="chain" id="PRO_5042156787" evidence="3">
    <location>
        <begin position="26"/>
        <end position="357"/>
    </location>
</feature>
<evidence type="ECO:0000256" key="2">
    <source>
        <dbReference type="SAM" id="Phobius"/>
    </source>
</evidence>
<reference evidence="4" key="1">
    <citation type="journal article" date="2023" name="Mol. Phylogenet. Evol.">
        <title>Genome-scale phylogeny and comparative genomics of the fungal order Sordariales.</title>
        <authorList>
            <person name="Hensen N."/>
            <person name="Bonometti L."/>
            <person name="Westerberg I."/>
            <person name="Brannstrom I.O."/>
            <person name="Guillou S."/>
            <person name="Cros-Aarteil S."/>
            <person name="Calhoun S."/>
            <person name="Haridas S."/>
            <person name="Kuo A."/>
            <person name="Mondo S."/>
            <person name="Pangilinan J."/>
            <person name="Riley R."/>
            <person name="LaButti K."/>
            <person name="Andreopoulos B."/>
            <person name="Lipzen A."/>
            <person name="Chen C."/>
            <person name="Yan M."/>
            <person name="Daum C."/>
            <person name="Ng V."/>
            <person name="Clum A."/>
            <person name="Steindorff A."/>
            <person name="Ohm R.A."/>
            <person name="Martin F."/>
            <person name="Silar P."/>
            <person name="Natvig D.O."/>
            <person name="Lalanne C."/>
            <person name="Gautier V."/>
            <person name="Ament-Velasquez S.L."/>
            <person name="Kruys A."/>
            <person name="Hutchinson M.I."/>
            <person name="Powell A.J."/>
            <person name="Barry K."/>
            <person name="Miller A.N."/>
            <person name="Grigoriev I.V."/>
            <person name="Debuchy R."/>
            <person name="Gladieux P."/>
            <person name="Hiltunen Thoren M."/>
            <person name="Johannesson H."/>
        </authorList>
    </citation>
    <scope>NUCLEOTIDE SEQUENCE</scope>
    <source>
        <strain evidence="4">FGSC 1904</strain>
    </source>
</reference>
<evidence type="ECO:0000313" key="4">
    <source>
        <dbReference type="EMBL" id="KAK3392419.1"/>
    </source>
</evidence>
<feature type="region of interest" description="Disordered" evidence="1">
    <location>
        <begin position="248"/>
        <end position="267"/>
    </location>
</feature>
<dbReference type="Proteomes" id="UP001281003">
    <property type="component" value="Unassembled WGS sequence"/>
</dbReference>
<keyword evidence="3" id="KW-0732">Signal</keyword>
<keyword evidence="5" id="KW-1185">Reference proteome</keyword>
<sequence length="357" mass="39007">MSRRLTTTLLPTLFLSLHLLIIVVSAPLGAHGATLRLVNSIYSGADGLSLLEWIFDYPEGEAATPKQVRLFFEHEDYDHNKFECFPTQQRAYDAHGPMTVYCVELATVYGSDFRSKPVVPYQDGNYTFRISYADQHVRAPVFPLYIDANGELITSSVDDEGNRFGQVTIPSITSTSEPTPTASLPSRQTTIEGEAVPAESRHDLKASEKAGIAIGAICLGSLIFGMFIWDYLKNKSRKTAAAAADAAADKGDGCSSTSSHSTGTGLAELDTSEEKLVSELGQPEQRVELSGGVREERAELPAEIDVYELDSEPMRWSWKDDNHSELEWMQSHNIGSEVSVVSPITVSPATVDGKGLR</sequence>
<evidence type="ECO:0000256" key="3">
    <source>
        <dbReference type="SAM" id="SignalP"/>
    </source>
</evidence>
<name>A0AAE0P352_SORBR</name>
<reference evidence="4" key="2">
    <citation type="submission" date="2023-07" db="EMBL/GenBank/DDBJ databases">
        <authorList>
            <consortium name="Lawrence Berkeley National Laboratory"/>
            <person name="Haridas S."/>
            <person name="Hensen N."/>
            <person name="Bonometti L."/>
            <person name="Westerberg I."/>
            <person name="Brannstrom I.O."/>
            <person name="Guillou S."/>
            <person name="Cros-Aarteil S."/>
            <person name="Calhoun S."/>
            <person name="Kuo A."/>
            <person name="Mondo S."/>
            <person name="Pangilinan J."/>
            <person name="Riley R."/>
            <person name="LaButti K."/>
            <person name="Andreopoulos B."/>
            <person name="Lipzen A."/>
            <person name="Chen C."/>
            <person name="Yanf M."/>
            <person name="Daum C."/>
            <person name="Ng V."/>
            <person name="Clum A."/>
            <person name="Steindorff A."/>
            <person name="Ohm R."/>
            <person name="Martin F."/>
            <person name="Silar P."/>
            <person name="Natvig D."/>
            <person name="Lalanne C."/>
            <person name="Gautier V."/>
            <person name="Ament-velasquez S.L."/>
            <person name="Kruys A."/>
            <person name="Hutchinson M.I."/>
            <person name="Powell A.J."/>
            <person name="Barry K."/>
            <person name="Miller A.N."/>
            <person name="Grigoriev I.V."/>
            <person name="Debuchy R."/>
            <person name="Gladieux P."/>
            <person name="Thoren M.H."/>
            <person name="Johannesson H."/>
        </authorList>
    </citation>
    <scope>NUCLEOTIDE SEQUENCE</scope>
    <source>
        <strain evidence="4">FGSC 1904</strain>
    </source>
</reference>
<feature type="compositionally biased region" description="Low complexity" evidence="1">
    <location>
        <begin position="253"/>
        <end position="265"/>
    </location>
</feature>
<evidence type="ECO:0000313" key="5">
    <source>
        <dbReference type="Proteomes" id="UP001281003"/>
    </source>
</evidence>
<feature type="region of interest" description="Disordered" evidence="1">
    <location>
        <begin position="170"/>
        <end position="201"/>
    </location>
</feature>
<organism evidence="4 5">
    <name type="scientific">Sordaria brevicollis</name>
    <dbReference type="NCBI Taxonomy" id="83679"/>
    <lineage>
        <taxon>Eukaryota</taxon>
        <taxon>Fungi</taxon>
        <taxon>Dikarya</taxon>
        <taxon>Ascomycota</taxon>
        <taxon>Pezizomycotina</taxon>
        <taxon>Sordariomycetes</taxon>
        <taxon>Sordariomycetidae</taxon>
        <taxon>Sordariales</taxon>
        <taxon>Sordariaceae</taxon>
        <taxon>Sordaria</taxon>
    </lineage>
</organism>
<feature type="transmembrane region" description="Helical" evidence="2">
    <location>
        <begin position="210"/>
        <end position="229"/>
    </location>
</feature>
<feature type="signal peptide" evidence="3">
    <location>
        <begin position="1"/>
        <end position="25"/>
    </location>
</feature>